<evidence type="ECO:0000313" key="2">
    <source>
        <dbReference type="EMBL" id="MVO99722.1"/>
    </source>
</evidence>
<dbReference type="AlphaFoldDB" id="A0A7X3JZ57"/>
<accession>A0A7X3JZ57</accession>
<dbReference type="RefSeq" id="WP_157334835.1">
    <property type="nucleotide sequence ID" value="NZ_RHLK01000003.1"/>
</dbReference>
<reference evidence="2 3" key="1">
    <citation type="journal article" date="2019" name="Microorganisms">
        <title>Paenibacillus lutrae sp. nov., A Chitinolytic Species Isolated from A River Otter in Castril Natural Park, Granada, Spain.</title>
        <authorList>
            <person name="Rodriguez M."/>
            <person name="Reina J.C."/>
            <person name="Bejar V."/>
            <person name="Llamas I."/>
        </authorList>
    </citation>
    <scope>NUCLEOTIDE SEQUENCE [LARGE SCALE GENOMIC DNA]</scope>
    <source>
        <strain evidence="2 3">N10</strain>
    </source>
</reference>
<organism evidence="2 3">
    <name type="scientific">Paenibacillus lutrae</name>
    <dbReference type="NCBI Taxonomy" id="2078573"/>
    <lineage>
        <taxon>Bacteria</taxon>
        <taxon>Bacillati</taxon>
        <taxon>Bacillota</taxon>
        <taxon>Bacilli</taxon>
        <taxon>Bacillales</taxon>
        <taxon>Paenibacillaceae</taxon>
        <taxon>Paenibacillus</taxon>
    </lineage>
</organism>
<dbReference type="OrthoDB" id="9972890at2"/>
<gene>
    <name evidence="2" type="ORF">EDM21_09290</name>
</gene>
<comment type="caution">
    <text evidence="2">The sequence shown here is derived from an EMBL/GenBank/DDBJ whole genome shotgun (WGS) entry which is preliminary data.</text>
</comment>
<evidence type="ECO:0000256" key="1">
    <source>
        <dbReference type="SAM" id="SignalP"/>
    </source>
</evidence>
<dbReference type="Proteomes" id="UP000490800">
    <property type="component" value="Unassembled WGS sequence"/>
</dbReference>
<keyword evidence="1" id="KW-0732">Signal</keyword>
<keyword evidence="3" id="KW-1185">Reference proteome</keyword>
<sequence>MKNKKIILVFSFVVLIVTSGVSFAALGKEKSKFEYVTESFSKHSPAPGPNGEKVKYVEKFYKKNDQLLTASKMKKVEELSGYLDEEKLAKKGGKYIRKEMMTYKEYINLGVDDSYMHDVDPDRLVWVISTKFNKTHYVDGNPVEKANVTSLFDAETGEFLSVTVTSDAPNAFSEFKKGE</sequence>
<evidence type="ECO:0000313" key="3">
    <source>
        <dbReference type="Proteomes" id="UP000490800"/>
    </source>
</evidence>
<dbReference type="EMBL" id="RHLK01000003">
    <property type="protein sequence ID" value="MVO99722.1"/>
    <property type="molecule type" value="Genomic_DNA"/>
</dbReference>
<name>A0A7X3JZ57_9BACL</name>
<feature type="chain" id="PRO_5031564651" evidence="1">
    <location>
        <begin position="25"/>
        <end position="179"/>
    </location>
</feature>
<proteinExistence type="predicted"/>
<protein>
    <submittedName>
        <fullName evidence="2">Uncharacterized protein</fullName>
    </submittedName>
</protein>
<feature type="signal peptide" evidence="1">
    <location>
        <begin position="1"/>
        <end position="24"/>
    </location>
</feature>